<accession>A0A0F3ILR5</accession>
<dbReference type="OrthoDB" id="5565554at2"/>
<dbReference type="AlphaFoldDB" id="A0A0F3ILR5"/>
<evidence type="ECO:0000313" key="4">
    <source>
        <dbReference type="Proteomes" id="UP000033684"/>
    </source>
</evidence>
<evidence type="ECO:0000256" key="2">
    <source>
        <dbReference type="SAM" id="SignalP"/>
    </source>
</evidence>
<name>A0A0F3ILR5_9GAMM</name>
<organism evidence="3 4">
    <name type="scientific">Methylocucumis oryzae</name>
    <dbReference type="NCBI Taxonomy" id="1632867"/>
    <lineage>
        <taxon>Bacteria</taxon>
        <taxon>Pseudomonadati</taxon>
        <taxon>Pseudomonadota</taxon>
        <taxon>Gammaproteobacteria</taxon>
        <taxon>Methylococcales</taxon>
        <taxon>Methylococcaceae</taxon>
        <taxon>Methylocucumis</taxon>
    </lineage>
</organism>
<reference evidence="4" key="1">
    <citation type="submission" date="2015-03" db="EMBL/GenBank/DDBJ databases">
        <title>Draft genome sequence of a novel methanotroph (Sn10-6) isolated from flooded ricefield rhizosphere in India.</title>
        <authorList>
            <person name="Pandit P.S."/>
            <person name="Pore S.D."/>
            <person name="Arora P."/>
            <person name="Kapse N.G."/>
            <person name="Dhakephalkar P.K."/>
            <person name="Rahalkar M.C."/>
        </authorList>
    </citation>
    <scope>NUCLEOTIDE SEQUENCE [LARGE SCALE GENOMIC DNA]</scope>
    <source>
        <strain evidence="4">Sn10-6</strain>
    </source>
</reference>
<keyword evidence="4" id="KW-1185">Reference proteome</keyword>
<evidence type="ECO:0000256" key="1">
    <source>
        <dbReference type="SAM" id="Phobius"/>
    </source>
</evidence>
<dbReference type="EMBL" id="LAJX01000105">
    <property type="protein sequence ID" value="KJV06504.1"/>
    <property type="molecule type" value="Genomic_DNA"/>
</dbReference>
<comment type="caution">
    <text evidence="3">The sequence shown here is derived from an EMBL/GenBank/DDBJ whole genome shotgun (WGS) entry which is preliminary data.</text>
</comment>
<evidence type="ECO:0000313" key="3">
    <source>
        <dbReference type="EMBL" id="KJV06504.1"/>
    </source>
</evidence>
<sequence>MRMLKSVIVVLMVLISISQAMASIPLGAGRKTATGTVDMYGCLQANDYYIVNFAAYPIAAIESKKPVVPDCINITATGNTVLSLDLLDRDVRAKKVALKVLTEAGQLLYQAPFAMAKQGVISAQVNLTRPGRYQAMLYVQDQDLKIDENLSALLIPLTVAMPEAEPAARNTVYGLFILISLMVLSLAIVVPRLLQAKSV</sequence>
<feature type="signal peptide" evidence="2">
    <location>
        <begin position="1"/>
        <end position="22"/>
    </location>
</feature>
<protein>
    <submittedName>
        <fullName evidence="3">Uncharacterized protein</fullName>
    </submittedName>
</protein>
<keyword evidence="1" id="KW-1133">Transmembrane helix</keyword>
<keyword evidence="1" id="KW-0812">Transmembrane</keyword>
<gene>
    <name evidence="3" type="ORF">VZ94_10725</name>
</gene>
<proteinExistence type="predicted"/>
<feature type="transmembrane region" description="Helical" evidence="1">
    <location>
        <begin position="172"/>
        <end position="194"/>
    </location>
</feature>
<dbReference type="Proteomes" id="UP000033684">
    <property type="component" value="Unassembled WGS sequence"/>
</dbReference>
<keyword evidence="1" id="KW-0472">Membrane</keyword>
<reference evidence="3 4" key="2">
    <citation type="journal article" date="2016" name="Microb. Ecol.">
        <title>Genome Characteristics of a Novel Type I Methanotroph (Sn10-6) Isolated from a Flooded Indian Rice Field.</title>
        <authorList>
            <person name="Rahalkar M.C."/>
            <person name="Pandit P.S."/>
            <person name="Dhakephalkar P.K."/>
            <person name="Pore S."/>
            <person name="Arora P."/>
            <person name="Kapse N."/>
        </authorList>
    </citation>
    <scope>NUCLEOTIDE SEQUENCE [LARGE SCALE GENOMIC DNA]</scope>
    <source>
        <strain evidence="3 4">Sn10-6</strain>
    </source>
</reference>
<feature type="chain" id="PRO_5002462612" evidence="2">
    <location>
        <begin position="23"/>
        <end position="199"/>
    </location>
</feature>
<keyword evidence="2" id="KW-0732">Signal</keyword>